<comment type="caution">
    <text evidence="11">The sequence shown here is derived from an EMBL/GenBank/DDBJ whole genome shotgun (WGS) entry which is preliminary data.</text>
</comment>
<dbReference type="GO" id="GO:0031992">
    <property type="term" value="F:energy transducer activity"/>
    <property type="evidence" value="ECO:0007669"/>
    <property type="project" value="TreeGrafter"/>
</dbReference>
<keyword evidence="5" id="KW-0997">Cell inner membrane</keyword>
<evidence type="ECO:0000313" key="12">
    <source>
        <dbReference type="Proteomes" id="UP000282818"/>
    </source>
</evidence>
<keyword evidence="6" id="KW-0812">Transmembrane</keyword>
<dbReference type="InterPro" id="IPR006260">
    <property type="entry name" value="TonB/TolA_C"/>
</dbReference>
<comment type="similarity">
    <text evidence="2">Belongs to the TonB family.</text>
</comment>
<keyword evidence="4" id="KW-1003">Cell membrane</keyword>
<keyword evidence="12" id="KW-1185">Reference proteome</keyword>
<protein>
    <submittedName>
        <fullName evidence="11">Energy transducer TonB</fullName>
    </submittedName>
</protein>
<dbReference type="PANTHER" id="PTHR33446">
    <property type="entry name" value="PROTEIN TONB-RELATED"/>
    <property type="match status" value="1"/>
</dbReference>
<dbReference type="GO" id="GO:0015031">
    <property type="term" value="P:protein transport"/>
    <property type="evidence" value="ECO:0007669"/>
    <property type="project" value="UniProtKB-KW"/>
</dbReference>
<evidence type="ECO:0000256" key="6">
    <source>
        <dbReference type="ARBA" id="ARBA00022692"/>
    </source>
</evidence>
<evidence type="ECO:0000256" key="4">
    <source>
        <dbReference type="ARBA" id="ARBA00022475"/>
    </source>
</evidence>
<dbReference type="InterPro" id="IPR051045">
    <property type="entry name" value="TonB-dependent_transducer"/>
</dbReference>
<dbReference type="InterPro" id="IPR037682">
    <property type="entry name" value="TonB_C"/>
</dbReference>
<dbReference type="NCBIfam" id="TIGR01352">
    <property type="entry name" value="tonB_Cterm"/>
    <property type="match status" value="1"/>
</dbReference>
<dbReference type="Gene3D" id="3.30.1150.10">
    <property type="match status" value="1"/>
</dbReference>
<keyword evidence="9" id="KW-0472">Membrane</keyword>
<dbReference type="PANTHER" id="PTHR33446:SF2">
    <property type="entry name" value="PROTEIN TONB"/>
    <property type="match status" value="1"/>
</dbReference>
<dbReference type="GO" id="GO:0055085">
    <property type="term" value="P:transmembrane transport"/>
    <property type="evidence" value="ECO:0007669"/>
    <property type="project" value="InterPro"/>
</dbReference>
<evidence type="ECO:0000256" key="2">
    <source>
        <dbReference type="ARBA" id="ARBA00006555"/>
    </source>
</evidence>
<evidence type="ECO:0000256" key="1">
    <source>
        <dbReference type="ARBA" id="ARBA00004383"/>
    </source>
</evidence>
<keyword evidence="7" id="KW-0653">Protein transport</keyword>
<accession>A0A437Q7Z7</accession>
<dbReference type="EMBL" id="SACQ01000004">
    <property type="protein sequence ID" value="RVU30627.1"/>
    <property type="molecule type" value="Genomic_DNA"/>
</dbReference>
<name>A0A437Q7Z7_9GAMM</name>
<dbReference type="PROSITE" id="PS52015">
    <property type="entry name" value="TONB_CTD"/>
    <property type="match status" value="1"/>
</dbReference>
<dbReference type="GO" id="GO:0098797">
    <property type="term" value="C:plasma membrane protein complex"/>
    <property type="evidence" value="ECO:0007669"/>
    <property type="project" value="TreeGrafter"/>
</dbReference>
<sequence>MAKLARAKRYPRSARKDGVTGTATVRFTIQKNGRVIVPRLLNSSGDERLDKEALAMLQRASPFPRIPAELGENSLDLTLPIEFSLNKTTRKLF</sequence>
<evidence type="ECO:0000256" key="8">
    <source>
        <dbReference type="ARBA" id="ARBA00022989"/>
    </source>
</evidence>
<proteinExistence type="inferred from homology"/>
<evidence type="ECO:0000256" key="5">
    <source>
        <dbReference type="ARBA" id="ARBA00022519"/>
    </source>
</evidence>
<dbReference type="Pfam" id="PF03544">
    <property type="entry name" value="TonB_C"/>
    <property type="match status" value="1"/>
</dbReference>
<evidence type="ECO:0000256" key="3">
    <source>
        <dbReference type="ARBA" id="ARBA00022448"/>
    </source>
</evidence>
<dbReference type="Proteomes" id="UP000282818">
    <property type="component" value="Unassembled WGS sequence"/>
</dbReference>
<organism evidence="11 12">
    <name type="scientific">Neptunomonas marina</name>
    <dbReference type="NCBI Taxonomy" id="1815562"/>
    <lineage>
        <taxon>Bacteria</taxon>
        <taxon>Pseudomonadati</taxon>
        <taxon>Pseudomonadota</taxon>
        <taxon>Gammaproteobacteria</taxon>
        <taxon>Oceanospirillales</taxon>
        <taxon>Oceanospirillaceae</taxon>
        <taxon>Neptunomonas</taxon>
    </lineage>
</organism>
<evidence type="ECO:0000313" key="11">
    <source>
        <dbReference type="EMBL" id="RVU30627.1"/>
    </source>
</evidence>
<evidence type="ECO:0000259" key="10">
    <source>
        <dbReference type="PROSITE" id="PS52015"/>
    </source>
</evidence>
<comment type="subcellular location">
    <subcellularLocation>
        <location evidence="1">Cell inner membrane</location>
        <topology evidence="1">Single-pass membrane protein</topology>
        <orientation evidence="1">Periplasmic side</orientation>
    </subcellularLocation>
</comment>
<keyword evidence="3" id="KW-0813">Transport</keyword>
<reference evidence="11 12" key="1">
    <citation type="submission" date="2019-01" db="EMBL/GenBank/DDBJ databases">
        <authorList>
            <person name="Chen W.-M."/>
        </authorList>
    </citation>
    <scope>NUCLEOTIDE SEQUENCE [LARGE SCALE GENOMIC DNA]</scope>
    <source>
        <strain evidence="11 12">HPM-16</strain>
    </source>
</reference>
<evidence type="ECO:0000256" key="9">
    <source>
        <dbReference type="ARBA" id="ARBA00023136"/>
    </source>
</evidence>
<evidence type="ECO:0000256" key="7">
    <source>
        <dbReference type="ARBA" id="ARBA00022927"/>
    </source>
</evidence>
<feature type="domain" description="TonB C-terminal" evidence="10">
    <location>
        <begin position="1"/>
        <end position="92"/>
    </location>
</feature>
<gene>
    <name evidence="11" type="ORF">EOE65_09930</name>
</gene>
<keyword evidence="8" id="KW-1133">Transmembrane helix</keyword>
<dbReference type="SUPFAM" id="SSF74653">
    <property type="entry name" value="TolA/TonB C-terminal domain"/>
    <property type="match status" value="1"/>
</dbReference>
<dbReference type="AlphaFoldDB" id="A0A437Q7Z7"/>